<dbReference type="Proteomes" id="UP001420932">
    <property type="component" value="Unassembled WGS sequence"/>
</dbReference>
<accession>A0AAP0KE25</accession>
<feature type="compositionally biased region" description="Basic and acidic residues" evidence="1">
    <location>
        <begin position="108"/>
        <end position="131"/>
    </location>
</feature>
<name>A0AAP0KE25_9MAGN</name>
<feature type="region of interest" description="Disordered" evidence="1">
    <location>
        <begin position="1"/>
        <end position="27"/>
    </location>
</feature>
<feature type="compositionally biased region" description="Basic and acidic residues" evidence="1">
    <location>
        <begin position="141"/>
        <end position="154"/>
    </location>
</feature>
<dbReference type="AlphaFoldDB" id="A0AAP0KE25"/>
<proteinExistence type="predicted"/>
<sequence length="199" mass="21744">MATAADRSRSHSTNLIGKDADAPTTLPKASSQLSSYLFHSTMSSPFLNTLREKEKKNGEQKQKKDVSVPMVPQKMLMVVSASLDILGCPYKADLVRLCDERRWQGQLRHGGEGRRVGEAAREVGRWSEEARTAAGGGAPEGEARTAAREARDNGENAGGDGGGEDERSMTLREDGGEAHLARRRGRRGAARGRWDRRSR</sequence>
<feature type="compositionally biased region" description="Basic residues" evidence="1">
    <location>
        <begin position="181"/>
        <end position="191"/>
    </location>
</feature>
<feature type="compositionally biased region" description="Basic and acidic residues" evidence="1">
    <location>
        <begin position="164"/>
        <end position="180"/>
    </location>
</feature>
<dbReference type="EMBL" id="JBBNAF010000004">
    <property type="protein sequence ID" value="KAK9150936.1"/>
    <property type="molecule type" value="Genomic_DNA"/>
</dbReference>
<reference evidence="2 3" key="1">
    <citation type="submission" date="2024-01" db="EMBL/GenBank/DDBJ databases">
        <title>Genome assemblies of Stephania.</title>
        <authorList>
            <person name="Yang L."/>
        </authorList>
    </citation>
    <scope>NUCLEOTIDE SEQUENCE [LARGE SCALE GENOMIC DNA]</scope>
    <source>
        <strain evidence="2">YNDBR</strain>
        <tissue evidence="2">Leaf</tissue>
    </source>
</reference>
<comment type="caution">
    <text evidence="2">The sequence shown here is derived from an EMBL/GenBank/DDBJ whole genome shotgun (WGS) entry which is preliminary data.</text>
</comment>
<protein>
    <submittedName>
        <fullName evidence="2">Uncharacterized protein</fullName>
    </submittedName>
</protein>
<evidence type="ECO:0000313" key="3">
    <source>
        <dbReference type="Proteomes" id="UP001420932"/>
    </source>
</evidence>
<evidence type="ECO:0000313" key="2">
    <source>
        <dbReference type="EMBL" id="KAK9150936.1"/>
    </source>
</evidence>
<feature type="region of interest" description="Disordered" evidence="1">
    <location>
        <begin position="108"/>
        <end position="199"/>
    </location>
</feature>
<keyword evidence="3" id="KW-1185">Reference proteome</keyword>
<organism evidence="2 3">
    <name type="scientific">Stephania yunnanensis</name>
    <dbReference type="NCBI Taxonomy" id="152371"/>
    <lineage>
        <taxon>Eukaryota</taxon>
        <taxon>Viridiplantae</taxon>
        <taxon>Streptophyta</taxon>
        <taxon>Embryophyta</taxon>
        <taxon>Tracheophyta</taxon>
        <taxon>Spermatophyta</taxon>
        <taxon>Magnoliopsida</taxon>
        <taxon>Ranunculales</taxon>
        <taxon>Menispermaceae</taxon>
        <taxon>Menispermoideae</taxon>
        <taxon>Cissampelideae</taxon>
        <taxon>Stephania</taxon>
    </lineage>
</organism>
<evidence type="ECO:0000256" key="1">
    <source>
        <dbReference type="SAM" id="MobiDB-lite"/>
    </source>
</evidence>
<gene>
    <name evidence="2" type="ORF">Syun_009245</name>
</gene>